<evidence type="ECO:0000256" key="7">
    <source>
        <dbReference type="ARBA" id="ARBA00023191"/>
    </source>
</evidence>
<feature type="binding site" evidence="12">
    <location>
        <position position="141"/>
    </location>
    <ligand>
        <name>CoA</name>
        <dbReference type="ChEBI" id="CHEBI:57287"/>
    </ligand>
</feature>
<feature type="domain" description="4'-phosphopantetheinyl transferase" evidence="14">
    <location>
        <begin position="137"/>
        <end position="211"/>
    </location>
</feature>
<keyword evidence="17" id="KW-1185">Reference proteome</keyword>
<dbReference type="PANTHER" id="PTHR38096">
    <property type="entry name" value="ENTEROBACTIN SYNTHASE COMPONENT D"/>
    <property type="match status" value="1"/>
</dbReference>
<reference evidence="16 17" key="1">
    <citation type="submission" date="2017-05" db="EMBL/GenBank/DDBJ databases">
        <title>Genome sequence of Candidatus Fukatsuia symbiotica and Candidatus Hamiltonella defensa from Acyrthosiphon pisum strain 5D.</title>
        <authorList>
            <person name="Patel V.A."/>
            <person name="Chevignon G."/>
            <person name="Russell J.A."/>
            <person name="Oliver K.M."/>
        </authorList>
    </citation>
    <scope>NUCLEOTIDE SEQUENCE [LARGE SCALE GENOMIC DNA]</scope>
    <source>
        <strain evidence="16 17">5D</strain>
    </source>
</reference>
<evidence type="ECO:0000256" key="3">
    <source>
        <dbReference type="ARBA" id="ARBA00008342"/>
    </source>
</evidence>
<feature type="binding site" evidence="12">
    <location>
        <begin position="106"/>
        <end position="107"/>
    </location>
    <ligand>
        <name>CoA</name>
        <dbReference type="ChEBI" id="CHEBI:57287"/>
    </ligand>
</feature>
<comment type="similarity">
    <text evidence="3">Belongs to the P-Pant transferase superfamily. EntD family.</text>
</comment>
<comment type="function">
    <text evidence="1">Involved in the biosynthesis of the siderophore enterobactin (enterochelin), which is a macrocyclic trimeric lactone of N-(2,3-dihydroxybenzoyl)-serine. The serine trilactone serves as a scaffolding for the three catechol functionalities that provide hexadentate coordination for the tightly ligated iron(2+) atoms. Plays an essential role in the assembly of the enterobactin by catalyzing the transfer of the 4'-phosphopantetheine (Ppant) moiety from coenzyme A to the apo-domains of both EntB (ArCP domain) and EntF (PCP domain) to yield their holo-forms which make them competent for the activation of 2,3-dihydroxybenzoate (DHB) and L-serine, respectively.</text>
</comment>
<dbReference type="InterPro" id="IPR003542">
    <property type="entry name" value="Enbac_synth_compD-like"/>
</dbReference>
<dbReference type="GO" id="GO:0009239">
    <property type="term" value="P:enterobactin biosynthetic process"/>
    <property type="evidence" value="ECO:0007669"/>
    <property type="project" value="UniProtKB-UniPathway"/>
</dbReference>
<proteinExistence type="inferred from homology"/>
<dbReference type="Pfam" id="PF01648">
    <property type="entry name" value="ACPS"/>
    <property type="match status" value="1"/>
</dbReference>
<comment type="pathway">
    <text evidence="2">Siderophore biosynthesis; enterobactin biosynthesis.</text>
</comment>
<evidence type="ECO:0000256" key="4">
    <source>
        <dbReference type="ARBA" id="ARBA00011503"/>
    </source>
</evidence>
<evidence type="ECO:0000256" key="11">
    <source>
        <dbReference type="ARBA" id="ARBA00049191"/>
    </source>
</evidence>
<dbReference type="InterPro" id="IPR041354">
    <property type="entry name" value="4PPT_N"/>
</dbReference>
<evidence type="ECO:0000256" key="13">
    <source>
        <dbReference type="PIRSR" id="PIRSR603542-2"/>
    </source>
</evidence>
<evidence type="ECO:0000256" key="1">
    <source>
        <dbReference type="ARBA" id="ARBA00003937"/>
    </source>
</evidence>
<dbReference type="InterPro" id="IPR037143">
    <property type="entry name" value="4-PPantetheinyl_Trfase_dom_sf"/>
</dbReference>
<feature type="binding site" evidence="13">
    <location>
        <position position="142"/>
    </location>
    <ligand>
        <name>Mg(2+)</name>
        <dbReference type="ChEBI" id="CHEBI:18420"/>
    </ligand>
</feature>
<keyword evidence="6 16" id="KW-0808">Transferase</keyword>
<comment type="catalytic activity">
    <reaction evidence="10">
        <text>apo-[aryl-carrier protein] + CoA = holo-[aryl-carrier protein] + adenosine 3',5'-bisphosphate + H(+)</text>
        <dbReference type="Rhea" id="RHEA:48404"/>
        <dbReference type="Rhea" id="RHEA-COMP:15903"/>
        <dbReference type="Rhea" id="RHEA-COMP:17557"/>
        <dbReference type="ChEBI" id="CHEBI:15378"/>
        <dbReference type="ChEBI" id="CHEBI:29999"/>
        <dbReference type="ChEBI" id="CHEBI:57287"/>
        <dbReference type="ChEBI" id="CHEBI:58343"/>
        <dbReference type="ChEBI" id="CHEBI:64479"/>
    </reaction>
</comment>
<evidence type="ECO:0000256" key="10">
    <source>
        <dbReference type="ARBA" id="ARBA00049176"/>
    </source>
</evidence>
<keyword evidence="7" id="KW-0259">Enterobactin biosynthesis</keyword>
<evidence type="ECO:0000256" key="2">
    <source>
        <dbReference type="ARBA" id="ARBA00004993"/>
    </source>
</evidence>
<comment type="subunit">
    <text evidence="4">EntB, EntD, EntE, and EntF form a multienzyme complex called enterobactin synthase.</text>
</comment>
<dbReference type="GO" id="GO:0009366">
    <property type="term" value="C:enterobactin synthetase complex"/>
    <property type="evidence" value="ECO:0007669"/>
    <property type="project" value="InterPro"/>
</dbReference>
<evidence type="ECO:0000256" key="9">
    <source>
        <dbReference type="ARBA" id="ARBA00031996"/>
    </source>
</evidence>
<comment type="catalytic activity">
    <reaction evidence="11">
        <text>apo-[peptidyl-carrier protein] + CoA = holo-[peptidyl-carrier protein] + adenosine 3',5'-bisphosphate + H(+)</text>
        <dbReference type="Rhea" id="RHEA:46228"/>
        <dbReference type="Rhea" id="RHEA-COMP:11479"/>
        <dbReference type="Rhea" id="RHEA-COMP:11480"/>
        <dbReference type="ChEBI" id="CHEBI:15378"/>
        <dbReference type="ChEBI" id="CHEBI:29999"/>
        <dbReference type="ChEBI" id="CHEBI:57287"/>
        <dbReference type="ChEBI" id="CHEBI:58343"/>
        <dbReference type="ChEBI" id="CHEBI:64479"/>
    </reaction>
</comment>
<feature type="binding site" evidence="12">
    <location>
        <position position="190"/>
    </location>
    <ligand>
        <name>CoA</name>
        <dbReference type="ChEBI" id="CHEBI:57287"/>
    </ligand>
</feature>
<dbReference type="PANTHER" id="PTHR38096:SF1">
    <property type="entry name" value="ENTEROBACTIN SYNTHASE COMPONENT D"/>
    <property type="match status" value="1"/>
</dbReference>
<feature type="binding site" evidence="12">
    <location>
        <position position="186"/>
    </location>
    <ligand>
        <name>CoA</name>
        <dbReference type="ChEBI" id="CHEBI:57287"/>
    </ligand>
</feature>
<evidence type="ECO:0000259" key="15">
    <source>
        <dbReference type="Pfam" id="PF17837"/>
    </source>
</evidence>
<protein>
    <recommendedName>
        <fullName evidence="5">Enterobactin synthase component D</fullName>
    </recommendedName>
    <alternativeName>
        <fullName evidence="8">4'-phosphopantetheinyl transferase EntD</fullName>
    </alternativeName>
    <alternativeName>
        <fullName evidence="9">Enterochelin synthase D</fullName>
    </alternativeName>
</protein>
<evidence type="ECO:0000313" key="16">
    <source>
        <dbReference type="EMBL" id="AWK15378.1"/>
    </source>
</evidence>
<feature type="domain" description="4'-phosphopantetheinyl transferase N-terminal" evidence="15">
    <location>
        <begin position="54"/>
        <end position="116"/>
    </location>
</feature>
<evidence type="ECO:0000259" key="14">
    <source>
        <dbReference type="Pfam" id="PF01648"/>
    </source>
</evidence>
<feature type="binding site" evidence="13">
    <location>
        <position position="143"/>
    </location>
    <ligand>
        <name>Mg(2+)</name>
        <dbReference type="ChEBI" id="CHEBI:18420"/>
    </ligand>
</feature>
<keyword evidence="13" id="KW-0479">Metal-binding</keyword>
<evidence type="ECO:0000256" key="6">
    <source>
        <dbReference type="ARBA" id="ARBA00022679"/>
    </source>
</evidence>
<dbReference type="InterPro" id="IPR008278">
    <property type="entry name" value="4-PPantetheinyl_Trfase_dom"/>
</dbReference>
<gene>
    <name evidence="16" type="ORF">CCS41_08025</name>
</gene>
<name>A0A2U8I8H3_9GAMM</name>
<accession>A0A2U8I8H3</accession>
<dbReference type="GO" id="GO:0008897">
    <property type="term" value="F:holo-[acyl-carrier-protein] synthase activity"/>
    <property type="evidence" value="ECO:0007669"/>
    <property type="project" value="InterPro"/>
</dbReference>
<dbReference type="GO" id="GO:0000287">
    <property type="term" value="F:magnesium ion binding"/>
    <property type="evidence" value="ECO:0007669"/>
    <property type="project" value="InterPro"/>
</dbReference>
<dbReference type="UniPathway" id="UPA00017"/>
<dbReference type="PRINTS" id="PR01399">
    <property type="entry name" value="ENTSNTHTASED"/>
</dbReference>
<feature type="binding site" evidence="12">
    <location>
        <position position="70"/>
    </location>
    <ligand>
        <name>CoA</name>
        <dbReference type="ChEBI" id="CHEBI:57287"/>
    </ligand>
</feature>
<dbReference type="Pfam" id="PF17837">
    <property type="entry name" value="4PPT_N"/>
    <property type="match status" value="1"/>
</dbReference>
<dbReference type="Proteomes" id="UP000261875">
    <property type="component" value="Chromosome"/>
</dbReference>
<dbReference type="KEGG" id="fsm:CCS41_08025"/>
<evidence type="ECO:0000256" key="8">
    <source>
        <dbReference type="ARBA" id="ARBA00029894"/>
    </source>
</evidence>
<evidence type="ECO:0000256" key="5">
    <source>
        <dbReference type="ARBA" id="ARBA00019087"/>
    </source>
</evidence>
<dbReference type="EMBL" id="CP021659">
    <property type="protein sequence ID" value="AWK15378.1"/>
    <property type="molecule type" value="Genomic_DNA"/>
</dbReference>
<feature type="binding site" evidence="13">
    <location>
        <position position="141"/>
    </location>
    <ligand>
        <name>Mg(2+)</name>
        <dbReference type="ChEBI" id="CHEBI:18420"/>
    </ligand>
</feature>
<organism evidence="16 17">
    <name type="scientific">Candidatus Fukatsuia symbiotica</name>
    <dbReference type="NCBI Taxonomy" id="1878942"/>
    <lineage>
        <taxon>Bacteria</taxon>
        <taxon>Pseudomonadati</taxon>
        <taxon>Pseudomonadota</taxon>
        <taxon>Gammaproteobacteria</taxon>
        <taxon>Enterobacterales</taxon>
        <taxon>Yersiniaceae</taxon>
        <taxon>Candidatus Fukatsuia</taxon>
    </lineage>
</organism>
<keyword evidence="13" id="KW-0460">Magnesium</keyword>
<comment type="cofactor">
    <cofactor evidence="13">
        <name>Mg(2+)</name>
        <dbReference type="ChEBI" id="CHEBI:18420"/>
    </cofactor>
</comment>
<evidence type="ECO:0000256" key="12">
    <source>
        <dbReference type="PIRSR" id="PIRSR603542-1"/>
    </source>
</evidence>
<dbReference type="OrthoDB" id="8210607at2"/>
<dbReference type="GO" id="GO:0005886">
    <property type="term" value="C:plasma membrane"/>
    <property type="evidence" value="ECO:0007669"/>
    <property type="project" value="TreeGrafter"/>
</dbReference>
<dbReference type="AlphaFoldDB" id="A0A2U8I8H3"/>
<feature type="binding site" evidence="12">
    <location>
        <position position="62"/>
    </location>
    <ligand>
        <name>CoA</name>
        <dbReference type="ChEBI" id="CHEBI:57287"/>
    </ligand>
</feature>
<sequence length="252" mass="28293">MKLPFIRNFTFSAIATAGMNKQYLYSGLQARCHFDIDSYQDALFDTYHISFPHNLHKAVLKRRAEFLAGRFVAQQVLNVLGVKNFRLENGADRAPQWPVNIIGSISHNDDTALCAALLISPAHTVSADTLSAKTSSGIGLDIESWLPVTKVAEIWPNILGKKEYFQLQTMPWPFNQLLTLVFSAKESLFKALYPQVGCYFDFLDACLLNCSLSTGCFELQLLRDLSPEFHAGRCFQGCFNYTDKDVQTSIVC</sequence>
<evidence type="ECO:0000313" key="17">
    <source>
        <dbReference type="Proteomes" id="UP000261875"/>
    </source>
</evidence>
<dbReference type="SUPFAM" id="SSF56214">
    <property type="entry name" value="4'-phosphopantetheinyl transferase"/>
    <property type="match status" value="1"/>
</dbReference>
<dbReference type="STRING" id="1878942.GCA_900128755_00775"/>